<feature type="signal peptide" evidence="1">
    <location>
        <begin position="1"/>
        <end position="25"/>
    </location>
</feature>
<feature type="chain" id="PRO_5012619195" evidence="1">
    <location>
        <begin position="26"/>
        <end position="103"/>
    </location>
</feature>
<dbReference type="EMBL" id="MTYJ01000005">
    <property type="protein sequence ID" value="OQV24794.1"/>
    <property type="molecule type" value="Genomic_DNA"/>
</dbReference>
<dbReference type="PROSITE" id="PS51257">
    <property type="entry name" value="PROKAR_LIPOPROTEIN"/>
    <property type="match status" value="1"/>
</dbReference>
<reference evidence="3" key="1">
    <citation type="submission" date="2017-01" db="EMBL/GenBank/DDBJ databases">
        <title>Comparative genomics of anhydrobiosis in the tardigrade Hypsibius dujardini.</title>
        <authorList>
            <person name="Yoshida Y."/>
            <person name="Koutsovoulos G."/>
            <person name="Laetsch D."/>
            <person name="Stevens L."/>
            <person name="Kumar S."/>
            <person name="Horikawa D."/>
            <person name="Ishino K."/>
            <person name="Komine S."/>
            <person name="Tomita M."/>
            <person name="Blaxter M."/>
            <person name="Arakawa K."/>
        </authorList>
    </citation>
    <scope>NUCLEOTIDE SEQUENCE [LARGE SCALE GENOMIC DNA]</scope>
    <source>
        <strain evidence="3">Z151</strain>
    </source>
</reference>
<evidence type="ECO:0000256" key="1">
    <source>
        <dbReference type="SAM" id="SignalP"/>
    </source>
</evidence>
<organism evidence="2 3">
    <name type="scientific">Hypsibius exemplaris</name>
    <name type="common">Freshwater tardigrade</name>
    <dbReference type="NCBI Taxonomy" id="2072580"/>
    <lineage>
        <taxon>Eukaryota</taxon>
        <taxon>Metazoa</taxon>
        <taxon>Ecdysozoa</taxon>
        <taxon>Tardigrada</taxon>
        <taxon>Eutardigrada</taxon>
        <taxon>Parachela</taxon>
        <taxon>Hypsibioidea</taxon>
        <taxon>Hypsibiidae</taxon>
        <taxon>Hypsibius</taxon>
    </lineage>
</organism>
<name>A0A1W0XBI3_HYPEX</name>
<proteinExistence type="predicted"/>
<dbReference type="AlphaFoldDB" id="A0A1W0XBI3"/>
<gene>
    <name evidence="2" type="ORF">BV898_01386</name>
</gene>
<protein>
    <submittedName>
        <fullName evidence="2">Uncharacterized protein</fullName>
    </submittedName>
</protein>
<accession>A0A1W0XBI3</accession>
<keyword evidence="1" id="KW-0732">Signal</keyword>
<evidence type="ECO:0000313" key="3">
    <source>
        <dbReference type="Proteomes" id="UP000192578"/>
    </source>
</evidence>
<comment type="caution">
    <text evidence="2">The sequence shown here is derived from an EMBL/GenBank/DDBJ whole genome shotgun (WGS) entry which is preliminary data.</text>
</comment>
<sequence>MKAFLVGFCLVVTVSVICLSSGVWGAVNPLAAGCPREIRECNRNVGPGPTCQIDCGTLAVEQCFDPLTNGCVACHAKQELDDQCNRSFPPCCQLQCLAHLIMS</sequence>
<dbReference type="Proteomes" id="UP000192578">
    <property type="component" value="Unassembled WGS sequence"/>
</dbReference>
<keyword evidence="3" id="KW-1185">Reference proteome</keyword>
<evidence type="ECO:0000313" key="2">
    <source>
        <dbReference type="EMBL" id="OQV24794.1"/>
    </source>
</evidence>